<proteinExistence type="predicted"/>
<dbReference type="Proteomes" id="UP000276603">
    <property type="component" value="Unassembled WGS sequence"/>
</dbReference>
<dbReference type="InterPro" id="IPR011990">
    <property type="entry name" value="TPR-like_helical_dom_sf"/>
</dbReference>
<dbReference type="SUPFAM" id="SSF48452">
    <property type="entry name" value="TPR-like"/>
    <property type="match status" value="3"/>
</dbReference>
<sequence>MRIFYFLFFFNTIFIFCQEDTNLPGVVVEQNSKFNTGRIVYLSKAQIRSPGAAPQMSDSKGRFTLIYSNKPNGNLAIIYASKNGYQVVNEVELKKSAIIGRKTPMKVVLCERGKYLENQLSYYDISRDAVVKSYETRINRLEKEGDERKKLITELKLQLNKEINSVHEAREILEKQLINSELKAKKLAERFLTVNLDDQSPAYQNAFKFFLQGDIEGALNILDKVDLKGRLEINAQEAGKDKEILTEIGERLLIREKQIKQDTEQCLFKARLHVLEYEFLSAEMYYDLAFKYGVDDESFIGEYLSFLMTQNKLDKAKKYALEEIKSLRKLVEEDSYYKQDLANILANVAEVFSNLQQRKEAIKYYGEAKKIYEELVFEDPEWYFPSYGAILHNMGEFYSTIDEIMAEDFYIKSIEINEVLRDEKVSFELAILSGSLSSLANIYRRREKYLDAKRWGREAVKISRMVIAKEESDFNNLLLAKNLDVLGSLYFELDSVNASEKSYTEALEILEKLNKKNPKAYALNLAQVCNNLGIYYGKTGNLNKAIIKMDRALEALKILLEDTSSVFKIEYADLLRNYGHILGINKKEIEATEYFLKAVQMADDLVLEYPNSYFDNYINIHIYYGDFLLNSENYEKALVIFPKILSYLDFNETVNLQKRLSEKSRILLRLGIVYVKSQKYDLAKSSFFKSIEIAQELFKKNPKSHAMALLRALNHIGIFHAEQKLEFPEGYLSNVNKLEGLFEFITLSELIDLSKILSYHGKVLFVENKYSSSVNFLRMSLKVKRFLSIVDPDSYQHEYALGLSDLAYIYWKVDATEASEKMYLESLEIFQRYTEENNFQFVSTILDNLNELGMLNYDKGEVNKAEKYLIEGRNIISKIGTDYGPGNYDRFYCMLSANLLEIYGKEIEKNGEKIYTKRAAEILNQIKSHGMIANEADSELKECLEHLKSIQEVYGF</sequence>
<comment type="caution">
    <text evidence="5">The sequence shown here is derived from an EMBL/GenBank/DDBJ whole genome shotgun (WGS) entry which is preliminary data.</text>
</comment>
<dbReference type="PANTHER" id="PTHR45641">
    <property type="entry name" value="TETRATRICOPEPTIDE REPEAT PROTEIN (AFU_ORTHOLOGUE AFUA_6G03870)"/>
    <property type="match status" value="1"/>
</dbReference>
<dbReference type="RefSeq" id="WP_120712599.1">
    <property type="nucleotide sequence ID" value="NZ_RBCJ01000003.1"/>
</dbReference>
<feature type="coiled-coil region" evidence="4">
    <location>
        <begin position="131"/>
        <end position="190"/>
    </location>
</feature>
<dbReference type="Pfam" id="PF13374">
    <property type="entry name" value="TPR_10"/>
    <property type="match status" value="1"/>
</dbReference>
<keyword evidence="1" id="KW-0677">Repeat</keyword>
<dbReference type="SMART" id="SM00028">
    <property type="entry name" value="TPR"/>
    <property type="match status" value="8"/>
</dbReference>
<keyword evidence="6" id="KW-1185">Reference proteome</keyword>
<evidence type="ECO:0000313" key="6">
    <source>
        <dbReference type="Proteomes" id="UP000276603"/>
    </source>
</evidence>
<keyword evidence="4" id="KW-0175">Coiled coil</keyword>
<name>A0A3B0C500_9FLAO</name>
<feature type="repeat" description="TPR" evidence="3">
    <location>
        <begin position="664"/>
        <end position="697"/>
    </location>
</feature>
<evidence type="ECO:0000256" key="1">
    <source>
        <dbReference type="ARBA" id="ARBA00022737"/>
    </source>
</evidence>
<evidence type="ECO:0000256" key="2">
    <source>
        <dbReference type="ARBA" id="ARBA00022803"/>
    </source>
</evidence>
<dbReference type="PROSITE" id="PS50005">
    <property type="entry name" value="TPR"/>
    <property type="match status" value="1"/>
</dbReference>
<dbReference type="EMBL" id="RBCJ01000003">
    <property type="protein sequence ID" value="RKN79791.1"/>
    <property type="molecule type" value="Genomic_DNA"/>
</dbReference>
<dbReference type="AlphaFoldDB" id="A0A3B0C500"/>
<reference evidence="5 6" key="1">
    <citation type="submission" date="2018-10" db="EMBL/GenBank/DDBJ databases">
        <title>Ulvibacterium marinum gen. nov., sp. nov., a novel marine bacterium of the family Flavobacteriaceae, isolated from a culture of the green alga Ulva prolifera.</title>
        <authorList>
            <person name="Zhang Z."/>
        </authorList>
    </citation>
    <scope>NUCLEOTIDE SEQUENCE [LARGE SCALE GENOMIC DNA]</scope>
    <source>
        <strain evidence="5 6">CCMM003</strain>
    </source>
</reference>
<dbReference type="PANTHER" id="PTHR45641:SF19">
    <property type="entry name" value="NEPHROCYSTIN-3"/>
    <property type="match status" value="1"/>
</dbReference>
<organism evidence="5 6">
    <name type="scientific">Ulvibacterium marinum</name>
    <dbReference type="NCBI Taxonomy" id="2419782"/>
    <lineage>
        <taxon>Bacteria</taxon>
        <taxon>Pseudomonadati</taxon>
        <taxon>Bacteroidota</taxon>
        <taxon>Flavobacteriia</taxon>
        <taxon>Flavobacteriales</taxon>
        <taxon>Flavobacteriaceae</taxon>
        <taxon>Ulvibacterium</taxon>
    </lineage>
</organism>
<evidence type="ECO:0000313" key="5">
    <source>
        <dbReference type="EMBL" id="RKN79791.1"/>
    </source>
</evidence>
<dbReference type="Gene3D" id="1.25.40.10">
    <property type="entry name" value="Tetratricopeptide repeat domain"/>
    <property type="match status" value="4"/>
</dbReference>
<evidence type="ECO:0000256" key="3">
    <source>
        <dbReference type="PROSITE-ProRule" id="PRU00339"/>
    </source>
</evidence>
<keyword evidence="2 3" id="KW-0802">TPR repeat</keyword>
<protein>
    <submittedName>
        <fullName evidence="5">Tetratricopeptide repeat protein</fullName>
    </submittedName>
</protein>
<dbReference type="OrthoDB" id="7342920at2"/>
<gene>
    <name evidence="5" type="ORF">D7Z94_16050</name>
</gene>
<accession>A0A3B0C500</accession>
<evidence type="ECO:0000256" key="4">
    <source>
        <dbReference type="SAM" id="Coils"/>
    </source>
</evidence>
<dbReference type="InterPro" id="IPR019734">
    <property type="entry name" value="TPR_rpt"/>
</dbReference>